<dbReference type="OrthoDB" id="7362268at2"/>
<proteinExistence type="predicted"/>
<dbReference type="AlphaFoldDB" id="A0A5M6I7X4"/>
<dbReference type="Proteomes" id="UP000324065">
    <property type="component" value="Unassembled WGS sequence"/>
</dbReference>
<name>A0A5M6I7X4_9PROT</name>
<dbReference type="Pfam" id="PF13683">
    <property type="entry name" value="rve_3"/>
    <property type="match status" value="1"/>
</dbReference>
<organism evidence="2 3">
    <name type="scientific">Roseospira marina</name>
    <dbReference type="NCBI Taxonomy" id="140057"/>
    <lineage>
        <taxon>Bacteria</taxon>
        <taxon>Pseudomonadati</taxon>
        <taxon>Pseudomonadota</taxon>
        <taxon>Alphaproteobacteria</taxon>
        <taxon>Rhodospirillales</taxon>
        <taxon>Rhodospirillaceae</taxon>
        <taxon>Roseospira</taxon>
    </lineage>
</organism>
<dbReference type="PANTHER" id="PTHR47515">
    <property type="entry name" value="LOW CALCIUM RESPONSE LOCUS PROTEIN T"/>
    <property type="match status" value="1"/>
</dbReference>
<evidence type="ECO:0000259" key="1">
    <source>
        <dbReference type="PROSITE" id="PS50994"/>
    </source>
</evidence>
<dbReference type="Gene3D" id="3.30.420.10">
    <property type="entry name" value="Ribonuclease H-like superfamily/Ribonuclease H"/>
    <property type="match status" value="1"/>
</dbReference>
<dbReference type="SUPFAM" id="SSF53098">
    <property type="entry name" value="Ribonuclease H-like"/>
    <property type="match status" value="1"/>
</dbReference>
<accession>A0A5M6I7X4</accession>
<gene>
    <name evidence="2" type="ORF">F1188_16860</name>
</gene>
<dbReference type="InterPro" id="IPR012337">
    <property type="entry name" value="RNaseH-like_sf"/>
</dbReference>
<evidence type="ECO:0000313" key="2">
    <source>
        <dbReference type="EMBL" id="KAA5604242.1"/>
    </source>
</evidence>
<dbReference type="RefSeq" id="WP_150063619.1">
    <property type="nucleotide sequence ID" value="NZ_JACHII010000016.1"/>
</dbReference>
<feature type="domain" description="Integrase catalytic" evidence="1">
    <location>
        <begin position="35"/>
        <end position="144"/>
    </location>
</feature>
<dbReference type="InterPro" id="IPR036397">
    <property type="entry name" value="RNaseH_sf"/>
</dbReference>
<comment type="caution">
    <text evidence="2">The sequence shown here is derived from an EMBL/GenBank/DDBJ whole genome shotgun (WGS) entry which is preliminary data.</text>
</comment>
<dbReference type="GO" id="GO:0015074">
    <property type="term" value="P:DNA integration"/>
    <property type="evidence" value="ECO:0007669"/>
    <property type="project" value="InterPro"/>
</dbReference>
<dbReference type="PROSITE" id="PS50994">
    <property type="entry name" value="INTEGRASE"/>
    <property type="match status" value="1"/>
</dbReference>
<evidence type="ECO:0000313" key="3">
    <source>
        <dbReference type="Proteomes" id="UP000324065"/>
    </source>
</evidence>
<dbReference type="EMBL" id="VWPJ01000020">
    <property type="protein sequence ID" value="KAA5604242.1"/>
    <property type="molecule type" value="Genomic_DNA"/>
</dbReference>
<dbReference type="GO" id="GO:0003676">
    <property type="term" value="F:nucleic acid binding"/>
    <property type="evidence" value="ECO:0007669"/>
    <property type="project" value="InterPro"/>
</dbReference>
<reference evidence="2 3" key="1">
    <citation type="submission" date="2019-09" db="EMBL/GenBank/DDBJ databases">
        <title>Genome sequence of Roseospira marina, one of the more divergent members of the non-sulfur purple photosynthetic bacterial family, the Rhodospirillaceae.</title>
        <authorList>
            <person name="Meyer T."/>
            <person name="Kyndt J."/>
        </authorList>
    </citation>
    <scope>NUCLEOTIDE SEQUENCE [LARGE SCALE GENOMIC DNA]</scope>
    <source>
        <strain evidence="2 3">DSM 15113</strain>
    </source>
</reference>
<keyword evidence="3" id="KW-1185">Reference proteome</keyword>
<protein>
    <submittedName>
        <fullName evidence="2">IS481 family transposase</fullName>
    </submittedName>
</protein>
<dbReference type="PANTHER" id="PTHR47515:SF1">
    <property type="entry name" value="BLR2054 PROTEIN"/>
    <property type="match status" value="1"/>
</dbReference>
<dbReference type="InterPro" id="IPR001584">
    <property type="entry name" value="Integrase_cat-core"/>
</dbReference>
<sequence>MGKSRSSEAQLIGILTAQEAGERTADVCGGHGVREATVYKWATHGRRVRIISDNGTEFTSNAVLGWRRDQDVDRCYLRPGKPVETAYAESFIGRLRDGFRNKTLFLSLAQAREEVATWCDGDTHVRPHGALGWRTPAEVLAQACPVDRMDKPDVLPTNPQGHPPQVLFSTGLIGGPTPDPTVTHHLEGLS</sequence>